<evidence type="ECO:0000256" key="1">
    <source>
        <dbReference type="ARBA" id="ARBA00022490"/>
    </source>
</evidence>
<dbReference type="Pfam" id="PF00501">
    <property type="entry name" value="AMP-binding"/>
    <property type="match status" value="1"/>
</dbReference>
<dbReference type="Gene3D" id="3.30.300.30">
    <property type="match status" value="1"/>
</dbReference>
<protein>
    <recommendedName>
        <fullName evidence="5">D-alanine--D-alanyl carrier protein ligase</fullName>
        <shortName evidence="5">DCL</shortName>
        <ecNumber evidence="5">6.2.1.54</ecNumber>
    </recommendedName>
    <alternativeName>
        <fullName evidence="5">D-alanine--poly(phosphoribitol) ligase subunit 1</fullName>
    </alternativeName>
    <alternativeName>
        <fullName evidence="5">D-alanine-activating enzyme</fullName>
        <shortName evidence="5">DAE</shortName>
    </alternativeName>
</protein>
<evidence type="ECO:0000256" key="5">
    <source>
        <dbReference type="HAMAP-Rule" id="MF_00593"/>
    </source>
</evidence>
<keyword evidence="3 5" id="KW-0547">Nucleotide-binding</keyword>
<dbReference type="HAMAP" id="MF_00593">
    <property type="entry name" value="DltA"/>
    <property type="match status" value="1"/>
</dbReference>
<dbReference type="SUPFAM" id="SSF56801">
    <property type="entry name" value="Acetyl-CoA synthetase-like"/>
    <property type="match status" value="1"/>
</dbReference>
<evidence type="ECO:0000259" key="7">
    <source>
        <dbReference type="Pfam" id="PF13193"/>
    </source>
</evidence>
<feature type="binding site" evidence="5">
    <location>
        <position position="381"/>
    </location>
    <ligand>
        <name>ATP</name>
        <dbReference type="ChEBI" id="CHEBI:30616"/>
    </ligand>
</feature>
<comment type="pathway">
    <text evidence="5">Cell wall biogenesis; lipoteichoic acid biosynthesis.</text>
</comment>
<dbReference type="GO" id="GO:0016874">
    <property type="term" value="F:ligase activity"/>
    <property type="evidence" value="ECO:0007669"/>
    <property type="project" value="UniProtKB-KW"/>
</dbReference>
<evidence type="ECO:0000256" key="4">
    <source>
        <dbReference type="ARBA" id="ARBA00022840"/>
    </source>
</evidence>
<dbReference type="Pfam" id="PF13193">
    <property type="entry name" value="AMP-binding_C"/>
    <property type="match status" value="1"/>
</dbReference>
<keyword evidence="9" id="KW-1185">Reference proteome</keyword>
<feature type="binding site" evidence="5">
    <location>
        <position position="490"/>
    </location>
    <ligand>
        <name>ATP</name>
        <dbReference type="ChEBI" id="CHEBI:30616"/>
    </ligand>
</feature>
<dbReference type="Proteomes" id="UP001147148">
    <property type="component" value="Unassembled WGS sequence"/>
</dbReference>
<dbReference type="CDD" id="cd05945">
    <property type="entry name" value="DltA"/>
    <property type="match status" value="1"/>
</dbReference>
<feature type="binding site" evidence="5">
    <location>
        <begin position="151"/>
        <end position="152"/>
    </location>
    <ligand>
        <name>ATP</name>
        <dbReference type="ChEBI" id="CHEBI:30616"/>
    </ligand>
</feature>
<comment type="function">
    <text evidence="5">Catalyzes the first step in the D-alanylation of lipoteichoic acid (LTA), the activation of D-alanine and its transfer onto the D-alanyl carrier protein (Dcp) DltC. In an ATP-dependent two-step reaction, forms a high energy D-alanyl-AMP intermediate, followed by transfer of the D-alanyl residue as a thiol ester to the phosphopantheinyl prosthetic group of the Dcp. D-alanylation of LTA plays an important role in modulating the properties of the cell wall in Gram-positive bacteria, influencing the net charge of the cell wall.</text>
</comment>
<feature type="binding site" evidence="5">
    <location>
        <position position="196"/>
    </location>
    <ligand>
        <name>D-alanine</name>
        <dbReference type="ChEBI" id="CHEBI:57416"/>
    </ligand>
</feature>
<dbReference type="EC" id="6.2.1.54" evidence="5"/>
<dbReference type="InterPro" id="IPR025110">
    <property type="entry name" value="AMP-bd_C"/>
</dbReference>
<feature type="binding site" evidence="5">
    <location>
        <position position="300"/>
    </location>
    <ligand>
        <name>D-alanine</name>
        <dbReference type="ChEBI" id="CHEBI:57416"/>
    </ligand>
</feature>
<dbReference type="InterPro" id="IPR042099">
    <property type="entry name" value="ANL_N_sf"/>
</dbReference>
<keyword evidence="2 5" id="KW-0436">Ligase</keyword>
<comment type="catalytic activity">
    <reaction evidence="5">
        <text>holo-[D-alanyl-carrier protein] + D-alanine + ATP = D-alanyl-[D-alanyl-carrier protein] + AMP + diphosphate</text>
        <dbReference type="Rhea" id="RHEA:55132"/>
        <dbReference type="Rhea" id="RHEA-COMP:14102"/>
        <dbReference type="Rhea" id="RHEA-COMP:14103"/>
        <dbReference type="ChEBI" id="CHEBI:30616"/>
        <dbReference type="ChEBI" id="CHEBI:33019"/>
        <dbReference type="ChEBI" id="CHEBI:57416"/>
        <dbReference type="ChEBI" id="CHEBI:64479"/>
        <dbReference type="ChEBI" id="CHEBI:138620"/>
        <dbReference type="ChEBI" id="CHEBI:456215"/>
        <dbReference type="EC" id="6.2.1.54"/>
    </reaction>
</comment>
<dbReference type="InterPro" id="IPR044507">
    <property type="entry name" value="DltA-like"/>
</dbReference>
<reference evidence="8" key="1">
    <citation type="submission" date="2022-10" db="EMBL/GenBank/DDBJ databases">
        <title>Vagococcus sp. isolated from poultry meat.</title>
        <authorList>
            <person name="Johansson P."/>
            <person name="Bjorkroth J."/>
        </authorList>
    </citation>
    <scope>NUCLEOTIDE SEQUENCE</scope>
    <source>
        <strain evidence="8">PNs007</strain>
    </source>
</reference>
<comment type="subcellular location">
    <subcellularLocation>
        <location evidence="5">Cytoplasm</location>
    </subcellularLocation>
</comment>
<dbReference type="NCBIfam" id="NF003417">
    <property type="entry name" value="PRK04813.1"/>
    <property type="match status" value="1"/>
</dbReference>
<comment type="caution">
    <text evidence="8">The sequence shown here is derived from an EMBL/GenBank/DDBJ whole genome shotgun (WGS) entry which is preliminary data.</text>
</comment>
<feature type="binding site" evidence="5">
    <location>
        <begin position="392"/>
        <end position="395"/>
    </location>
    <ligand>
        <name>ATP</name>
        <dbReference type="ChEBI" id="CHEBI:30616"/>
    </ligand>
</feature>
<dbReference type="InterPro" id="IPR045851">
    <property type="entry name" value="AMP-bd_C_sf"/>
</dbReference>
<evidence type="ECO:0000313" key="8">
    <source>
        <dbReference type="EMBL" id="MDF0479564.1"/>
    </source>
</evidence>
<feature type="domain" description="AMP-binding enzyme C-terminal" evidence="7">
    <location>
        <begin position="412"/>
        <end position="490"/>
    </location>
</feature>
<proteinExistence type="inferred from homology"/>
<name>A0ABT5X0M9_9ENTE</name>
<dbReference type="RefSeq" id="WP_275471200.1">
    <property type="nucleotide sequence ID" value="NZ_JAPDSH010000003.1"/>
</dbReference>
<dbReference type="NCBIfam" id="TIGR01734">
    <property type="entry name" value="D-ala-DACP-lig"/>
    <property type="match status" value="1"/>
</dbReference>
<evidence type="ECO:0000259" key="6">
    <source>
        <dbReference type="Pfam" id="PF00501"/>
    </source>
</evidence>
<dbReference type="EMBL" id="JAPDSH010000003">
    <property type="protein sequence ID" value="MDF0479564.1"/>
    <property type="molecule type" value="Genomic_DNA"/>
</dbReference>
<evidence type="ECO:0000256" key="3">
    <source>
        <dbReference type="ARBA" id="ARBA00022741"/>
    </source>
</evidence>
<keyword evidence="1 5" id="KW-0963">Cytoplasm</keyword>
<organism evidence="8 9">
    <name type="scientific">Vagococcus proximus</name>
    <dbReference type="NCBI Taxonomy" id="2991417"/>
    <lineage>
        <taxon>Bacteria</taxon>
        <taxon>Bacillati</taxon>
        <taxon>Bacillota</taxon>
        <taxon>Bacilli</taxon>
        <taxon>Lactobacillales</taxon>
        <taxon>Enterococcaceae</taxon>
        <taxon>Vagococcus</taxon>
    </lineage>
</organism>
<evidence type="ECO:0000313" key="9">
    <source>
        <dbReference type="Proteomes" id="UP001147148"/>
    </source>
</evidence>
<dbReference type="InterPro" id="IPR020845">
    <property type="entry name" value="AMP-binding_CS"/>
</dbReference>
<feature type="domain" description="AMP-dependent synthetase/ligase" evidence="6">
    <location>
        <begin position="11"/>
        <end position="357"/>
    </location>
</feature>
<dbReference type="InterPro" id="IPR010072">
    <property type="entry name" value="DltA"/>
</dbReference>
<dbReference type="PANTHER" id="PTHR45398:SF1">
    <property type="entry name" value="ENZYME, PUTATIVE (JCVI)-RELATED"/>
    <property type="match status" value="1"/>
</dbReference>
<dbReference type="Gene3D" id="3.40.50.12780">
    <property type="entry name" value="N-terminal domain of ligase-like"/>
    <property type="match status" value="1"/>
</dbReference>
<dbReference type="InterPro" id="IPR000873">
    <property type="entry name" value="AMP-dep_synth/lig_dom"/>
</dbReference>
<gene>
    <name evidence="5 8" type="primary">dltA</name>
    <name evidence="8" type="ORF">OL233_04605</name>
</gene>
<accession>A0ABT5X0M9</accession>
<dbReference type="PROSITE" id="PS00455">
    <property type="entry name" value="AMP_BINDING"/>
    <property type="match status" value="1"/>
</dbReference>
<evidence type="ECO:0000256" key="2">
    <source>
        <dbReference type="ARBA" id="ARBA00022598"/>
    </source>
</evidence>
<dbReference type="PANTHER" id="PTHR45398">
    <property type="match status" value="1"/>
</dbReference>
<keyword evidence="4 5" id="KW-0067">ATP-binding</keyword>
<sequence length="502" mass="57824">MNKIVTQLNKIAREEPNKICFKDGDFTYTYGQLKRESDTLAVLLAQRYKKNKTILIYGGMEHQMFVSYIACMKSGHAYAPVDNQTPIDRIELMIEVSDCEAVITWNDWPVDEKLISVITKVEAEQVMSEELVLEKSIKPVTDDETIYIIFTSGTTGVPKGVQISYSNLINFLEWCVSDFDFKEGDNFLAQVPYSFDVSVMITYSSLLMGGVLIPITKELISDYEVLFNRLEESELDVWISTPSFVEICLMNDDFNGSNYPNLRKFLLAGEELKHKTASELVKRFPNAKTYNAYGPTEATVIVTKIEITQELLNKMDRLPIGYIKPGTDMFTMLEGKRLPDGEKGELIIAGPTVSKGYINNSEKTNEVFFDYEGTPAYHTGDAAIIEDGIVYYRGRIDFQIKFHGYRMELEDIEYHLRKNKYVKSATVVPKYKDFKVQRLVAYIIPEHHDFEKEFHLAKYIKNEMKELVMEYMIPQTFIFRDELPLTQNGKIDRKHLISEVND</sequence>
<feature type="binding site" evidence="5">
    <location>
        <position position="490"/>
    </location>
    <ligand>
        <name>D-alanine</name>
        <dbReference type="ChEBI" id="CHEBI:57416"/>
    </ligand>
</feature>
<comment type="similarity">
    <text evidence="5">Belongs to the ATP-dependent AMP-binding enzyme family. DltA subfamily.</text>
</comment>
<feature type="binding site" evidence="5">
    <location>
        <begin position="291"/>
        <end position="296"/>
    </location>
    <ligand>
        <name>ATP</name>
        <dbReference type="ChEBI" id="CHEBI:30616"/>
    </ligand>
</feature>